<evidence type="ECO:0000313" key="9">
    <source>
        <dbReference type="Proteomes" id="UP000504610"/>
    </source>
</evidence>
<evidence type="ECO:0000256" key="7">
    <source>
        <dbReference type="RuleBase" id="RU000454"/>
    </source>
</evidence>
<evidence type="ECO:0000256" key="1">
    <source>
        <dbReference type="ARBA" id="ARBA00007447"/>
    </source>
</evidence>
<evidence type="ECO:0000259" key="8">
    <source>
        <dbReference type="PROSITE" id="PS51767"/>
    </source>
</evidence>
<keyword evidence="9" id="KW-1185">Reference proteome</keyword>
<dbReference type="PANTHER" id="PTHR47966">
    <property type="entry name" value="BETA-SITE APP-CLEAVING ENZYME, ISOFORM A-RELATED"/>
    <property type="match status" value="1"/>
</dbReference>
<evidence type="ECO:0000256" key="2">
    <source>
        <dbReference type="ARBA" id="ARBA00022670"/>
    </source>
</evidence>
<dbReference type="Pfam" id="PF00026">
    <property type="entry name" value="Asp"/>
    <property type="match status" value="1"/>
</dbReference>
<dbReference type="InterPro" id="IPR021109">
    <property type="entry name" value="Peptidase_aspartic_dom_sf"/>
</dbReference>
<organism evidence="9 10">
    <name type="scientific">Raphanus sativus</name>
    <name type="common">Radish</name>
    <name type="synonym">Raphanus raphanistrum var. sativus</name>
    <dbReference type="NCBI Taxonomy" id="3726"/>
    <lineage>
        <taxon>Eukaryota</taxon>
        <taxon>Viridiplantae</taxon>
        <taxon>Streptophyta</taxon>
        <taxon>Embryophyta</taxon>
        <taxon>Tracheophyta</taxon>
        <taxon>Spermatophyta</taxon>
        <taxon>Magnoliopsida</taxon>
        <taxon>eudicotyledons</taxon>
        <taxon>Gunneridae</taxon>
        <taxon>Pentapetalae</taxon>
        <taxon>rosids</taxon>
        <taxon>malvids</taxon>
        <taxon>Brassicales</taxon>
        <taxon>Brassicaceae</taxon>
        <taxon>Brassiceae</taxon>
        <taxon>Raphanus</taxon>
    </lineage>
</organism>
<dbReference type="PANTHER" id="PTHR47966:SF84">
    <property type="entry name" value="EUKARYOTIC ASPARTYL PROTEASE FAMILY PROTEIN"/>
    <property type="match status" value="1"/>
</dbReference>
<dbReference type="RefSeq" id="XP_018482087.2">
    <property type="nucleotide sequence ID" value="XM_018626585.2"/>
</dbReference>
<sequence>MESENLYQKMFTVKSLFLVVIIIFELSNSSVSLTIKKTNTNVGVISLNKFQDVIFYGRISVGTPPQNFDVVFDTGSSNFWVPSTSWSAKTTYPHQKFNAKASKTYHTRPGRKEYDIAYTSGALEGTLSKDNLMLGGITLEGQDFFIGSKPDHFFTTVKFDGILGLGLPALKISGTDSVLENLVNKKLLTQRIFSIWLSSREGDGDEVQNAGQITFGGVDKKRFRGEHVYVPVLSSTGFWNISVSQFTVRGKDIKVCVPQCFAFVDSGTTDIVGPRDQIEKIYKELDITNRKIKCADIDTAPVISFNVGGNTFSLTPANYIYKFRDAKGSTVCRVHFVKPEKNGKTDSWILGAAFMQAYHTVFDFEDFKKPKIGFAKAAA</sequence>
<proteinExistence type="inferred from homology"/>
<feature type="active site" evidence="6">
    <location>
        <position position="265"/>
    </location>
</feature>
<dbReference type="GO" id="GO:0006508">
    <property type="term" value="P:proteolysis"/>
    <property type="evidence" value="ECO:0007669"/>
    <property type="project" value="UniProtKB-KW"/>
</dbReference>
<dbReference type="InterPro" id="IPR033121">
    <property type="entry name" value="PEPTIDASE_A1"/>
</dbReference>
<dbReference type="AlphaFoldDB" id="A0A6J0NBG8"/>
<gene>
    <name evidence="10" type="primary">LOC108853128</name>
</gene>
<dbReference type="GO" id="GO:0004190">
    <property type="term" value="F:aspartic-type endopeptidase activity"/>
    <property type="evidence" value="ECO:0007669"/>
    <property type="project" value="UniProtKB-KW"/>
</dbReference>
<dbReference type="PROSITE" id="PS51767">
    <property type="entry name" value="PEPTIDASE_A1"/>
    <property type="match status" value="1"/>
</dbReference>
<dbReference type="InterPro" id="IPR001461">
    <property type="entry name" value="Aspartic_peptidase_A1"/>
</dbReference>
<name>A0A6J0NBG8_RAPSA</name>
<keyword evidence="3 7" id="KW-0064">Aspartyl protease</keyword>
<dbReference type="Proteomes" id="UP000504610">
    <property type="component" value="Unplaced"/>
</dbReference>
<accession>A0A6J0NBG8</accession>
<dbReference type="SUPFAM" id="SSF50630">
    <property type="entry name" value="Acid proteases"/>
    <property type="match status" value="1"/>
</dbReference>
<dbReference type="OrthoDB" id="1026926at2759"/>
<evidence type="ECO:0000256" key="3">
    <source>
        <dbReference type="ARBA" id="ARBA00022750"/>
    </source>
</evidence>
<feature type="domain" description="Peptidase A1" evidence="8">
    <location>
        <begin position="55"/>
        <end position="375"/>
    </location>
</feature>
<keyword evidence="2 7" id="KW-0645">Protease</keyword>
<dbReference type="Gene3D" id="2.40.70.10">
    <property type="entry name" value="Acid Proteases"/>
    <property type="match status" value="2"/>
</dbReference>
<keyword evidence="4 7" id="KW-0378">Hydrolase</keyword>
<dbReference type="InterPro" id="IPR001969">
    <property type="entry name" value="Aspartic_peptidase_AS"/>
</dbReference>
<comment type="similarity">
    <text evidence="1 7">Belongs to the peptidase A1 family.</text>
</comment>
<reference evidence="10" key="1">
    <citation type="submission" date="2025-08" db="UniProtKB">
        <authorList>
            <consortium name="RefSeq"/>
        </authorList>
    </citation>
    <scope>IDENTIFICATION</scope>
    <source>
        <tissue evidence="10">Leaf</tissue>
    </source>
</reference>
<evidence type="ECO:0000256" key="4">
    <source>
        <dbReference type="ARBA" id="ARBA00022801"/>
    </source>
</evidence>
<dbReference type="PROSITE" id="PS00141">
    <property type="entry name" value="ASP_PROTEASE"/>
    <property type="match status" value="1"/>
</dbReference>
<protein>
    <submittedName>
        <fullName evidence="10">Aspartic proteinase-like</fullName>
    </submittedName>
</protein>
<dbReference type="KEGG" id="rsz:108853128"/>
<dbReference type="FunFam" id="2.40.70.10:FF:000115">
    <property type="entry name" value="Lysosomal aspartic protease"/>
    <property type="match status" value="1"/>
</dbReference>
<dbReference type="PRINTS" id="PR00792">
    <property type="entry name" value="PEPSIN"/>
</dbReference>
<evidence type="ECO:0000313" key="10">
    <source>
        <dbReference type="RefSeq" id="XP_018482087.2"/>
    </source>
</evidence>
<evidence type="ECO:0000256" key="6">
    <source>
        <dbReference type="PIRSR" id="PIRSR601461-1"/>
    </source>
</evidence>
<keyword evidence="5" id="KW-0865">Zymogen</keyword>
<feature type="active site" evidence="6">
    <location>
        <position position="73"/>
    </location>
</feature>
<dbReference type="GeneID" id="108853128"/>
<evidence type="ECO:0000256" key="5">
    <source>
        <dbReference type="ARBA" id="ARBA00023145"/>
    </source>
</evidence>